<dbReference type="InterPro" id="IPR011263">
    <property type="entry name" value="DNA-dir_RNA_pol_RpoA/D/Rpb3"/>
</dbReference>
<dbReference type="SUPFAM" id="SSF56553">
    <property type="entry name" value="Insert subdomain of RNA polymerase alpha subunit"/>
    <property type="match status" value="1"/>
</dbReference>
<keyword evidence="4" id="KW-0240">DNA-directed RNA polymerase</keyword>
<proteinExistence type="inferred from homology"/>
<dbReference type="FunFam" id="2.170.120.12:FF:000001">
    <property type="entry name" value="DNA-directed RNA polymerase subunit alpha"/>
    <property type="match status" value="1"/>
</dbReference>
<evidence type="ECO:0000256" key="3">
    <source>
        <dbReference type="ARBA" id="ARBA00015972"/>
    </source>
</evidence>
<feature type="region of interest" description="Disordered" evidence="11">
    <location>
        <begin position="237"/>
        <end position="283"/>
    </location>
</feature>
<keyword evidence="6" id="KW-0548">Nucleotidyltransferase</keyword>
<comment type="caution">
    <text evidence="13">The sequence shown here is derived from an EMBL/GenBank/DDBJ whole genome shotgun (WGS) entry which is preliminary data.</text>
</comment>
<dbReference type="CDD" id="cd06928">
    <property type="entry name" value="RNAP_alpha_NTD"/>
    <property type="match status" value="1"/>
</dbReference>
<dbReference type="AlphaFoldDB" id="A0A1F7UP93"/>
<protein>
    <recommendedName>
        <fullName evidence="3">DNA-directed RNA polymerase subunit alpha</fullName>
        <ecNumber evidence="2">2.7.7.6</ecNumber>
    </recommendedName>
    <alternativeName>
        <fullName evidence="9">RNA polymerase subunit alpha</fullName>
    </alternativeName>
    <alternativeName>
        <fullName evidence="8">Transcriptase subunit alpha</fullName>
    </alternativeName>
</protein>
<dbReference type="Pfam" id="PF01000">
    <property type="entry name" value="RNA_pol_A_bac"/>
    <property type="match status" value="1"/>
</dbReference>
<keyword evidence="5" id="KW-0808">Transferase</keyword>
<dbReference type="InterPro" id="IPR011262">
    <property type="entry name" value="DNA-dir_RNA_pol_insert"/>
</dbReference>
<dbReference type="SMART" id="SM00662">
    <property type="entry name" value="RPOLD"/>
    <property type="match status" value="1"/>
</dbReference>
<evidence type="ECO:0000256" key="2">
    <source>
        <dbReference type="ARBA" id="ARBA00012418"/>
    </source>
</evidence>
<evidence type="ECO:0000259" key="12">
    <source>
        <dbReference type="SMART" id="SM00662"/>
    </source>
</evidence>
<feature type="compositionally biased region" description="Basic residues" evidence="11">
    <location>
        <begin position="272"/>
        <end position="283"/>
    </location>
</feature>
<gene>
    <name evidence="13" type="ORF">A3J43_00345</name>
</gene>
<dbReference type="InterPro" id="IPR036643">
    <property type="entry name" value="RNApol_insert_sf"/>
</dbReference>
<dbReference type="InterPro" id="IPR036603">
    <property type="entry name" value="RBP11-like"/>
</dbReference>
<feature type="compositionally biased region" description="Low complexity" evidence="11">
    <location>
        <begin position="237"/>
        <end position="246"/>
    </location>
</feature>
<comment type="similarity">
    <text evidence="1">Belongs to the RNA polymerase alpha chain family.</text>
</comment>
<dbReference type="GO" id="GO:0005737">
    <property type="term" value="C:cytoplasm"/>
    <property type="evidence" value="ECO:0007669"/>
    <property type="project" value="UniProtKB-ARBA"/>
</dbReference>
<evidence type="ECO:0000313" key="14">
    <source>
        <dbReference type="Proteomes" id="UP000176604"/>
    </source>
</evidence>
<dbReference type="Gene3D" id="3.30.1360.10">
    <property type="entry name" value="RNA polymerase, RBP11-like subunit"/>
    <property type="match status" value="1"/>
</dbReference>
<dbReference type="EMBL" id="MGEF01000006">
    <property type="protein sequence ID" value="OGL79528.1"/>
    <property type="molecule type" value="Genomic_DNA"/>
</dbReference>
<evidence type="ECO:0000256" key="1">
    <source>
        <dbReference type="ARBA" id="ARBA00007123"/>
    </source>
</evidence>
<dbReference type="GO" id="GO:0003899">
    <property type="term" value="F:DNA-directed RNA polymerase activity"/>
    <property type="evidence" value="ECO:0007669"/>
    <property type="project" value="UniProtKB-EC"/>
</dbReference>
<feature type="compositionally biased region" description="Basic and acidic residues" evidence="11">
    <location>
        <begin position="248"/>
        <end position="271"/>
    </location>
</feature>
<feature type="domain" description="DNA-directed RNA polymerase RpoA/D/Rpb3-type" evidence="12">
    <location>
        <begin position="20"/>
        <end position="230"/>
    </location>
</feature>
<dbReference type="GO" id="GO:0006351">
    <property type="term" value="P:DNA-templated transcription"/>
    <property type="evidence" value="ECO:0007669"/>
    <property type="project" value="InterPro"/>
</dbReference>
<dbReference type="STRING" id="1802397.A3J43_00345"/>
<evidence type="ECO:0000256" key="11">
    <source>
        <dbReference type="SAM" id="MobiDB-lite"/>
    </source>
</evidence>
<comment type="catalytic activity">
    <reaction evidence="10">
        <text>RNA(n) + a ribonucleoside 5'-triphosphate = RNA(n+1) + diphosphate</text>
        <dbReference type="Rhea" id="RHEA:21248"/>
        <dbReference type="Rhea" id="RHEA-COMP:14527"/>
        <dbReference type="Rhea" id="RHEA-COMP:17342"/>
        <dbReference type="ChEBI" id="CHEBI:33019"/>
        <dbReference type="ChEBI" id="CHEBI:61557"/>
        <dbReference type="ChEBI" id="CHEBI:140395"/>
        <dbReference type="EC" id="2.7.7.6"/>
    </reaction>
</comment>
<accession>A0A1F7UP93</accession>
<keyword evidence="7" id="KW-0804">Transcription</keyword>
<dbReference type="Pfam" id="PF01193">
    <property type="entry name" value="RNA_pol_L"/>
    <property type="match status" value="1"/>
</dbReference>
<reference evidence="13 14" key="1">
    <citation type="journal article" date="2016" name="Nat. Commun.">
        <title>Thousands of microbial genomes shed light on interconnected biogeochemical processes in an aquifer system.</title>
        <authorList>
            <person name="Anantharaman K."/>
            <person name="Brown C.T."/>
            <person name="Hug L.A."/>
            <person name="Sharon I."/>
            <person name="Castelle C.J."/>
            <person name="Probst A.J."/>
            <person name="Thomas B.C."/>
            <person name="Singh A."/>
            <person name="Wilkins M.J."/>
            <person name="Karaoz U."/>
            <person name="Brodie E.L."/>
            <person name="Williams K.H."/>
            <person name="Hubbard S.S."/>
            <person name="Banfield J.F."/>
        </authorList>
    </citation>
    <scope>NUCLEOTIDE SEQUENCE [LARGE SCALE GENOMIC DNA]</scope>
</reference>
<evidence type="ECO:0000256" key="9">
    <source>
        <dbReference type="ARBA" id="ARBA00033070"/>
    </source>
</evidence>
<evidence type="ECO:0000256" key="4">
    <source>
        <dbReference type="ARBA" id="ARBA00022478"/>
    </source>
</evidence>
<dbReference type="GO" id="GO:0046983">
    <property type="term" value="F:protein dimerization activity"/>
    <property type="evidence" value="ECO:0007669"/>
    <property type="project" value="InterPro"/>
</dbReference>
<evidence type="ECO:0000256" key="7">
    <source>
        <dbReference type="ARBA" id="ARBA00023163"/>
    </source>
</evidence>
<sequence length="283" mass="30426">MTDSLILPKPIQEEVETPVRSRFVIEPLYPGYGTTLGNAVRRILLSSLPGCAVNAISIEGVQHEFSSLDDVKEDVVDIMLNVKKVRFRMDGEHEEPVKVEIDAQGSGPVKASAFVTPTGVACVTPDAHIATLTAAKGRLHLFALLTRGRGFLAVEAREKEKLPIGTIAMDALYAPVRHVAFTLDHVRVGQMTNYDKVVLVVETDGSLTPREAMAEALSLLRTQVAGLTLDDGIPAADAQAAPVDAPAGEDRTAAEEHEAPTPHAQEEEKAPSKKKGKKKKEDG</sequence>
<evidence type="ECO:0000256" key="10">
    <source>
        <dbReference type="ARBA" id="ARBA00048552"/>
    </source>
</evidence>
<dbReference type="Gene3D" id="2.170.120.12">
    <property type="entry name" value="DNA-directed RNA polymerase, insert domain"/>
    <property type="match status" value="1"/>
</dbReference>
<name>A0A1F7UP93_9BACT</name>
<dbReference type="GO" id="GO:0000428">
    <property type="term" value="C:DNA-directed RNA polymerase complex"/>
    <property type="evidence" value="ECO:0007669"/>
    <property type="project" value="UniProtKB-KW"/>
</dbReference>
<dbReference type="Proteomes" id="UP000176604">
    <property type="component" value="Unassembled WGS sequence"/>
</dbReference>
<dbReference type="EC" id="2.7.7.6" evidence="2"/>
<dbReference type="SUPFAM" id="SSF55257">
    <property type="entry name" value="RBP11-like subunits of RNA polymerase"/>
    <property type="match status" value="1"/>
</dbReference>
<evidence type="ECO:0000256" key="8">
    <source>
        <dbReference type="ARBA" id="ARBA00032524"/>
    </source>
</evidence>
<evidence type="ECO:0000256" key="6">
    <source>
        <dbReference type="ARBA" id="ARBA00022695"/>
    </source>
</evidence>
<evidence type="ECO:0000313" key="13">
    <source>
        <dbReference type="EMBL" id="OGL79528.1"/>
    </source>
</evidence>
<evidence type="ECO:0000256" key="5">
    <source>
        <dbReference type="ARBA" id="ARBA00022679"/>
    </source>
</evidence>
<organism evidence="13 14">
    <name type="scientific">Candidatus Uhrbacteria bacterium RIFCSPHIGHO2_12_FULL_54_23</name>
    <dbReference type="NCBI Taxonomy" id="1802397"/>
    <lineage>
        <taxon>Bacteria</taxon>
        <taxon>Candidatus Uhriibacteriota</taxon>
    </lineage>
</organism>